<name>A0ABN3YD35_9ENTE</name>
<evidence type="ECO:0000256" key="1">
    <source>
        <dbReference type="ARBA" id="ARBA00006926"/>
    </source>
</evidence>
<keyword evidence="6" id="KW-1185">Reference proteome</keyword>
<evidence type="ECO:0000256" key="4">
    <source>
        <dbReference type="RuleBase" id="RU000499"/>
    </source>
</evidence>
<proteinExistence type="inferred from homology"/>
<comment type="similarity">
    <text evidence="1 4">Belongs to the glutathione peroxidase family.</text>
</comment>
<comment type="caution">
    <text evidence="5">The sequence shown here is derived from an EMBL/GenBank/DDBJ whole genome shotgun (WGS) entry which is preliminary data.</text>
</comment>
<sequence>MKGTKSVMTTIYDFKETEMSGKTIDLSVYKDKVIVVVNTASKCGLAPQLTALETLYQKYKEQGFEVLGLPSNQFRQELDSDDETNEYCKVHYGVTFPMTKRIKVNGDKEDPLFTYLKDAAGHGKIKWNFTKFLIGRDGQVIKRYAPQTKPEKMEEDIVAALK</sequence>
<dbReference type="CDD" id="cd00340">
    <property type="entry name" value="GSH_Peroxidase"/>
    <property type="match status" value="1"/>
</dbReference>
<dbReference type="PANTHER" id="PTHR11592">
    <property type="entry name" value="GLUTATHIONE PEROXIDASE"/>
    <property type="match status" value="1"/>
</dbReference>
<dbReference type="Pfam" id="PF00255">
    <property type="entry name" value="GSHPx"/>
    <property type="match status" value="1"/>
</dbReference>
<evidence type="ECO:0000313" key="6">
    <source>
        <dbReference type="Proteomes" id="UP001501577"/>
    </source>
</evidence>
<dbReference type="PROSITE" id="PS00460">
    <property type="entry name" value="GLUTATHIONE_PEROXID_1"/>
    <property type="match status" value="1"/>
</dbReference>
<dbReference type="GO" id="GO:0004601">
    <property type="term" value="F:peroxidase activity"/>
    <property type="evidence" value="ECO:0007669"/>
    <property type="project" value="UniProtKB-KW"/>
</dbReference>
<dbReference type="PIRSF" id="PIRSF000303">
    <property type="entry name" value="Glutathion_perox"/>
    <property type="match status" value="1"/>
</dbReference>
<dbReference type="PRINTS" id="PR01011">
    <property type="entry name" value="GLUTPROXDASE"/>
</dbReference>
<dbReference type="InterPro" id="IPR036249">
    <property type="entry name" value="Thioredoxin-like_sf"/>
</dbReference>
<keyword evidence="3 4" id="KW-0560">Oxidoreductase</keyword>
<keyword evidence="2 4" id="KW-0575">Peroxidase</keyword>
<evidence type="ECO:0000256" key="3">
    <source>
        <dbReference type="ARBA" id="ARBA00023002"/>
    </source>
</evidence>
<protein>
    <recommendedName>
        <fullName evidence="4">Glutathione peroxidase</fullName>
    </recommendedName>
</protein>
<dbReference type="SUPFAM" id="SSF52833">
    <property type="entry name" value="Thioredoxin-like"/>
    <property type="match status" value="1"/>
</dbReference>
<organism evidence="5 6">
    <name type="scientific">Tetragenococcus solitarius</name>
    <dbReference type="NCBI Taxonomy" id="71453"/>
    <lineage>
        <taxon>Bacteria</taxon>
        <taxon>Bacillati</taxon>
        <taxon>Bacillota</taxon>
        <taxon>Bacilli</taxon>
        <taxon>Lactobacillales</taxon>
        <taxon>Enterococcaceae</taxon>
        <taxon>Tetragenococcus</taxon>
    </lineage>
</organism>
<dbReference type="InterPro" id="IPR029759">
    <property type="entry name" value="GPX_AS"/>
</dbReference>
<evidence type="ECO:0000313" key="5">
    <source>
        <dbReference type="EMBL" id="GAA3018520.1"/>
    </source>
</evidence>
<gene>
    <name evidence="5" type="ORF">GCM10019998_13750</name>
</gene>
<dbReference type="Gene3D" id="3.40.30.10">
    <property type="entry name" value="Glutaredoxin"/>
    <property type="match status" value="1"/>
</dbReference>
<reference evidence="5 6" key="1">
    <citation type="journal article" date="2019" name="Int. J. Syst. Evol. Microbiol.">
        <title>The Global Catalogue of Microorganisms (GCM) 10K type strain sequencing project: providing services to taxonomists for standard genome sequencing and annotation.</title>
        <authorList>
            <consortium name="The Broad Institute Genomics Platform"/>
            <consortium name="The Broad Institute Genome Sequencing Center for Infectious Disease"/>
            <person name="Wu L."/>
            <person name="Ma J."/>
        </authorList>
    </citation>
    <scope>NUCLEOTIDE SEQUENCE [LARGE SCALE GENOMIC DNA]</scope>
    <source>
        <strain evidence="5 6">JCM 8736</strain>
    </source>
</reference>
<dbReference type="Proteomes" id="UP001501577">
    <property type="component" value="Unassembled WGS sequence"/>
</dbReference>
<accession>A0ABN3YD35</accession>
<dbReference type="InterPro" id="IPR000889">
    <property type="entry name" value="Glutathione_peroxidase"/>
</dbReference>
<dbReference type="PANTHER" id="PTHR11592:SF78">
    <property type="entry name" value="GLUTATHIONE PEROXIDASE"/>
    <property type="match status" value="1"/>
</dbReference>
<evidence type="ECO:0000256" key="2">
    <source>
        <dbReference type="ARBA" id="ARBA00022559"/>
    </source>
</evidence>
<dbReference type="EMBL" id="BAAAXQ010000042">
    <property type="protein sequence ID" value="GAA3018520.1"/>
    <property type="molecule type" value="Genomic_DNA"/>
</dbReference>
<dbReference type="PROSITE" id="PS51355">
    <property type="entry name" value="GLUTATHIONE_PEROXID_3"/>
    <property type="match status" value="1"/>
</dbReference>